<dbReference type="PANTHER" id="PTHR36178:SF1">
    <property type="entry name" value="SODIUM_GLUTAMATE SYMPORTER"/>
    <property type="match status" value="1"/>
</dbReference>
<sequence>MILALVFTAILLVIGVAMRLRFFLFRWLYVPASVIAGIVGLAVIQLSHIEGMPDSIEWTAHSIAETLDTWPSWLIAVVFGGMLLERKSTPLREKATDVGRQALMVWIIVLGETAVGLLVTWLLIRPFFDVPASFGMLIETGFAGGHGTAAAMGEVLRHDSIGLSSGRDLGILMATVGLIYGILSGIVWINVAARIGWIKNHSRGEVQGNDTKLKPIGYARIRNETLDPLLLQIVWLLLAVGIGLILQQMVLSTAGLADGFIHQASQASQASAAERELSERLTFLRLVDFPLFIYTLFGGLLLRHFLQFLHCDQLIDSDSIARLTSASMDVLVVAAIASMNLMAVASLIVPFSILVFFGAVWTGVCLMVIARRVLPSRHWFELGLINFGMSTGTTATGFVLLRLVDPQLETDAAEDYALAAPFSAPFIGGGIVTFVLPLLVLERIPMGISAIVVTAMVAALVVVGIRWKSRHWSAETT</sequence>
<dbReference type="OrthoDB" id="9801557at2"/>
<keyword evidence="1" id="KW-1133">Transmembrane helix</keyword>
<feature type="transmembrane region" description="Helical" evidence="1">
    <location>
        <begin position="102"/>
        <end position="124"/>
    </location>
</feature>
<feature type="transmembrane region" description="Helical" evidence="1">
    <location>
        <begin position="283"/>
        <end position="302"/>
    </location>
</feature>
<evidence type="ECO:0000313" key="3">
    <source>
        <dbReference type="Proteomes" id="UP000315010"/>
    </source>
</evidence>
<dbReference type="AlphaFoldDB" id="A0A5C5YNK3"/>
<keyword evidence="1" id="KW-0472">Membrane</keyword>
<protein>
    <submittedName>
        <fullName evidence="2">Sodium/glutamate symporter</fullName>
    </submittedName>
</protein>
<feature type="transmembrane region" description="Helical" evidence="1">
    <location>
        <begin position="229"/>
        <end position="250"/>
    </location>
</feature>
<feature type="transmembrane region" description="Helical" evidence="1">
    <location>
        <begin position="348"/>
        <end position="370"/>
    </location>
</feature>
<feature type="transmembrane region" description="Helical" evidence="1">
    <location>
        <begin position="29"/>
        <end position="46"/>
    </location>
</feature>
<evidence type="ECO:0000313" key="2">
    <source>
        <dbReference type="EMBL" id="TWT76429.1"/>
    </source>
</evidence>
<organism evidence="2 3">
    <name type="scientific">Novipirellula herctigrandis</name>
    <dbReference type="NCBI Taxonomy" id="2527986"/>
    <lineage>
        <taxon>Bacteria</taxon>
        <taxon>Pseudomonadati</taxon>
        <taxon>Planctomycetota</taxon>
        <taxon>Planctomycetia</taxon>
        <taxon>Pirellulales</taxon>
        <taxon>Pirellulaceae</taxon>
        <taxon>Novipirellula</taxon>
    </lineage>
</organism>
<dbReference type="GO" id="GO:0015501">
    <property type="term" value="F:glutamate:sodium symporter activity"/>
    <property type="evidence" value="ECO:0007669"/>
    <property type="project" value="InterPro"/>
</dbReference>
<dbReference type="RefSeq" id="WP_146404203.1">
    <property type="nucleotide sequence ID" value="NZ_SJPJ01000002.1"/>
</dbReference>
<dbReference type="Pfam" id="PF03616">
    <property type="entry name" value="Glt_symporter"/>
    <property type="match status" value="1"/>
</dbReference>
<feature type="transmembrane region" description="Helical" evidence="1">
    <location>
        <begin position="448"/>
        <end position="467"/>
    </location>
</feature>
<gene>
    <name evidence="2" type="ORF">CA13_69230</name>
</gene>
<dbReference type="PANTHER" id="PTHR36178">
    <property type="entry name" value="SLR0625 PROTEIN"/>
    <property type="match status" value="1"/>
</dbReference>
<feature type="transmembrane region" description="Helical" evidence="1">
    <location>
        <begin position="382"/>
        <end position="404"/>
    </location>
</feature>
<proteinExistence type="predicted"/>
<dbReference type="InterPro" id="IPR004445">
    <property type="entry name" value="GltS"/>
</dbReference>
<reference evidence="2 3" key="1">
    <citation type="submission" date="2019-02" db="EMBL/GenBank/DDBJ databases">
        <title>Deep-cultivation of Planctomycetes and their phenomic and genomic characterization uncovers novel biology.</title>
        <authorList>
            <person name="Wiegand S."/>
            <person name="Jogler M."/>
            <person name="Boedeker C."/>
            <person name="Pinto D."/>
            <person name="Vollmers J."/>
            <person name="Rivas-Marin E."/>
            <person name="Kohn T."/>
            <person name="Peeters S.H."/>
            <person name="Heuer A."/>
            <person name="Rast P."/>
            <person name="Oberbeckmann S."/>
            <person name="Bunk B."/>
            <person name="Jeske O."/>
            <person name="Meyerdierks A."/>
            <person name="Storesund J.E."/>
            <person name="Kallscheuer N."/>
            <person name="Luecker S."/>
            <person name="Lage O.M."/>
            <person name="Pohl T."/>
            <person name="Merkel B.J."/>
            <person name="Hornburger P."/>
            <person name="Mueller R.-W."/>
            <person name="Bruemmer F."/>
            <person name="Labrenz M."/>
            <person name="Spormann A.M."/>
            <person name="Op Den Camp H."/>
            <person name="Overmann J."/>
            <person name="Amann R."/>
            <person name="Jetten M.S.M."/>
            <person name="Mascher T."/>
            <person name="Medema M.H."/>
            <person name="Devos D.P."/>
            <person name="Kaster A.-K."/>
            <person name="Ovreas L."/>
            <person name="Rohde M."/>
            <person name="Galperin M.Y."/>
            <person name="Jogler C."/>
        </authorList>
    </citation>
    <scope>NUCLEOTIDE SEQUENCE [LARGE SCALE GENOMIC DNA]</scope>
    <source>
        <strain evidence="2 3">CA13</strain>
    </source>
</reference>
<name>A0A5C5YNK3_9BACT</name>
<feature type="transmembrane region" description="Helical" evidence="1">
    <location>
        <begin position="323"/>
        <end position="342"/>
    </location>
</feature>
<feature type="transmembrane region" description="Helical" evidence="1">
    <location>
        <begin position="169"/>
        <end position="193"/>
    </location>
</feature>
<dbReference type="Proteomes" id="UP000315010">
    <property type="component" value="Unassembled WGS sequence"/>
</dbReference>
<dbReference type="GO" id="GO:0016020">
    <property type="term" value="C:membrane"/>
    <property type="evidence" value="ECO:0007669"/>
    <property type="project" value="InterPro"/>
</dbReference>
<dbReference type="EMBL" id="SJPJ01000002">
    <property type="protein sequence ID" value="TWT76429.1"/>
    <property type="molecule type" value="Genomic_DNA"/>
</dbReference>
<dbReference type="GO" id="GO:0015813">
    <property type="term" value="P:L-glutamate transmembrane transport"/>
    <property type="evidence" value="ECO:0007669"/>
    <property type="project" value="InterPro"/>
</dbReference>
<comment type="caution">
    <text evidence="2">The sequence shown here is derived from an EMBL/GenBank/DDBJ whole genome shotgun (WGS) entry which is preliminary data.</text>
</comment>
<accession>A0A5C5YNK3</accession>
<evidence type="ECO:0000256" key="1">
    <source>
        <dbReference type="SAM" id="Phobius"/>
    </source>
</evidence>
<keyword evidence="3" id="KW-1185">Reference proteome</keyword>
<keyword evidence="1" id="KW-0812">Transmembrane</keyword>
<feature type="transmembrane region" description="Helical" evidence="1">
    <location>
        <begin position="416"/>
        <end position="441"/>
    </location>
</feature>